<dbReference type="Gene3D" id="3.30.565.10">
    <property type="entry name" value="Histidine kinase-like ATPase, C-terminal domain"/>
    <property type="match status" value="1"/>
</dbReference>
<comment type="subcellular location">
    <subcellularLocation>
        <location evidence="2">Cell inner membrane</location>
        <topology evidence="2">Multi-pass membrane protein</topology>
    </subcellularLocation>
</comment>
<accession>Q2RSI7</accession>
<dbReference type="InterPro" id="IPR001789">
    <property type="entry name" value="Sig_transdc_resp-reg_receiver"/>
</dbReference>
<dbReference type="Gene3D" id="1.10.287.130">
    <property type="match status" value="1"/>
</dbReference>
<dbReference type="PATRIC" id="fig|269796.9.peg.2198"/>
<dbReference type="InterPro" id="IPR000014">
    <property type="entry name" value="PAS"/>
</dbReference>
<keyword evidence="5" id="KW-0997">Cell inner membrane</keyword>
<dbReference type="SUPFAM" id="SSF52172">
    <property type="entry name" value="CheY-like"/>
    <property type="match status" value="1"/>
</dbReference>
<reference evidence="20 21" key="1">
    <citation type="journal article" date="2011" name="Stand. Genomic Sci.">
        <title>Complete genome sequence of Rhodospirillum rubrum type strain (S1).</title>
        <authorList>
            <person name="Munk A.C."/>
            <person name="Copeland A."/>
            <person name="Lucas S."/>
            <person name="Lapidus A."/>
            <person name="Del Rio T.G."/>
            <person name="Barry K."/>
            <person name="Detter J.C."/>
            <person name="Hammon N."/>
            <person name="Israni S."/>
            <person name="Pitluck S."/>
            <person name="Brettin T."/>
            <person name="Bruce D."/>
            <person name="Han C."/>
            <person name="Tapia R."/>
            <person name="Gilna P."/>
            <person name="Schmutz J."/>
            <person name="Larimer F."/>
            <person name="Land M."/>
            <person name="Kyrpides N.C."/>
            <person name="Mavromatis K."/>
            <person name="Richardson P."/>
            <person name="Rohde M."/>
            <person name="Goker M."/>
            <person name="Klenk H.P."/>
            <person name="Zhang Y."/>
            <person name="Roberts G.P."/>
            <person name="Reslewic S."/>
            <person name="Schwartz D.C."/>
        </authorList>
    </citation>
    <scope>NUCLEOTIDE SEQUENCE [LARGE SCALE GENOMIC DNA]</scope>
    <source>
        <strain evidence="21">ATCC 11170 / ATH 1.1.1 / DSM 467 / LMG 4362 / NCIMB 8255 / S1</strain>
    </source>
</reference>
<feature type="transmembrane region" description="Helical" evidence="16">
    <location>
        <begin position="286"/>
        <end position="306"/>
    </location>
</feature>
<dbReference type="PANTHER" id="PTHR43047:SF64">
    <property type="entry name" value="HISTIDINE KINASE CONTAINING CHEY-HOMOLOGOUS RECEIVER DOMAIN AND PAS DOMAIN-RELATED"/>
    <property type="match status" value="1"/>
</dbReference>
<keyword evidence="6 15" id="KW-0597">Phosphoprotein</keyword>
<dbReference type="SMART" id="SM00387">
    <property type="entry name" value="HATPase_c"/>
    <property type="match status" value="1"/>
</dbReference>
<dbReference type="CDD" id="cd12915">
    <property type="entry name" value="PDC2_DGC_like"/>
    <property type="match status" value="1"/>
</dbReference>
<dbReference type="KEGG" id="rru:Rru_A2108"/>
<dbReference type="InterPro" id="IPR036890">
    <property type="entry name" value="HATPase_C_sf"/>
</dbReference>
<dbReference type="InterPro" id="IPR036097">
    <property type="entry name" value="HisK_dim/P_sf"/>
</dbReference>
<dbReference type="HOGENOM" id="CLU_000445_114_21_5"/>
<dbReference type="PANTHER" id="PTHR43047">
    <property type="entry name" value="TWO-COMPONENT HISTIDINE PROTEIN KINASE"/>
    <property type="match status" value="1"/>
</dbReference>
<dbReference type="GO" id="GO:0000155">
    <property type="term" value="F:phosphorelay sensor kinase activity"/>
    <property type="evidence" value="ECO:0007669"/>
    <property type="project" value="InterPro"/>
</dbReference>
<keyword evidence="7 20" id="KW-0808">Transferase</keyword>
<organism evidence="20 21">
    <name type="scientific">Rhodospirillum rubrum (strain ATCC 11170 / ATH 1.1.1 / DSM 467 / LMG 4362 / NCIMB 8255 / S1)</name>
    <dbReference type="NCBI Taxonomy" id="269796"/>
    <lineage>
        <taxon>Bacteria</taxon>
        <taxon>Pseudomonadati</taxon>
        <taxon>Pseudomonadota</taxon>
        <taxon>Alphaproteobacteria</taxon>
        <taxon>Rhodospirillales</taxon>
        <taxon>Rhodospirillaceae</taxon>
        <taxon>Rhodospirillum</taxon>
    </lineage>
</organism>
<dbReference type="PhylomeDB" id="Q2RSI7"/>
<dbReference type="Gene3D" id="3.40.50.2300">
    <property type="match status" value="1"/>
</dbReference>
<dbReference type="PROSITE" id="PS50894">
    <property type="entry name" value="HPT"/>
    <property type="match status" value="1"/>
</dbReference>
<keyword evidence="8 16" id="KW-0812">Transmembrane</keyword>
<protein>
    <recommendedName>
        <fullName evidence="3">histidine kinase</fullName>
        <ecNumber evidence="3">2.7.13.3</ecNumber>
    </recommendedName>
</protein>
<keyword evidence="11 16" id="KW-1133">Transmembrane helix</keyword>
<feature type="transmembrane region" description="Helical" evidence="16">
    <location>
        <begin position="20"/>
        <end position="39"/>
    </location>
</feature>
<proteinExistence type="predicted"/>
<evidence type="ECO:0000259" key="17">
    <source>
        <dbReference type="PROSITE" id="PS50109"/>
    </source>
</evidence>
<dbReference type="FunFam" id="3.30.565.10:FF:000010">
    <property type="entry name" value="Sensor histidine kinase RcsC"/>
    <property type="match status" value="1"/>
</dbReference>
<dbReference type="RefSeq" id="WP_011389861.1">
    <property type="nucleotide sequence ID" value="NC_007643.1"/>
</dbReference>
<dbReference type="SUPFAM" id="SSF55785">
    <property type="entry name" value="PYP-like sensor domain (PAS domain)"/>
    <property type="match status" value="1"/>
</dbReference>
<comment type="catalytic activity">
    <reaction evidence="1">
        <text>ATP + protein L-histidine = ADP + protein N-phospho-L-histidine.</text>
        <dbReference type="EC" id="2.7.13.3"/>
    </reaction>
</comment>
<dbReference type="AlphaFoldDB" id="Q2RSI7"/>
<dbReference type="Gene3D" id="1.20.120.160">
    <property type="entry name" value="HPT domain"/>
    <property type="match status" value="1"/>
</dbReference>
<keyword evidence="12" id="KW-0902">Two-component regulatory system</keyword>
<evidence type="ECO:0000256" key="8">
    <source>
        <dbReference type="ARBA" id="ARBA00022692"/>
    </source>
</evidence>
<keyword evidence="21" id="KW-1185">Reference proteome</keyword>
<evidence type="ECO:0000256" key="10">
    <source>
        <dbReference type="ARBA" id="ARBA00022840"/>
    </source>
</evidence>
<dbReference type="Pfam" id="PF00072">
    <property type="entry name" value="Response_reg"/>
    <property type="match status" value="1"/>
</dbReference>
<dbReference type="PROSITE" id="PS50109">
    <property type="entry name" value="HIS_KIN"/>
    <property type="match status" value="1"/>
</dbReference>
<evidence type="ECO:0000313" key="20">
    <source>
        <dbReference type="EMBL" id="ABC22908.1"/>
    </source>
</evidence>
<evidence type="ECO:0000259" key="19">
    <source>
        <dbReference type="PROSITE" id="PS50894"/>
    </source>
</evidence>
<dbReference type="Pfam" id="PF01627">
    <property type="entry name" value="Hpt"/>
    <property type="match status" value="1"/>
</dbReference>
<keyword evidence="10" id="KW-0067">ATP-binding</keyword>
<feature type="modified residue" description="4-aspartylphosphate" evidence="15">
    <location>
        <position position="708"/>
    </location>
</feature>
<evidence type="ECO:0000313" key="21">
    <source>
        <dbReference type="Proteomes" id="UP000001929"/>
    </source>
</evidence>
<dbReference type="Proteomes" id="UP000001929">
    <property type="component" value="Chromosome"/>
</dbReference>
<keyword evidence="10" id="KW-0547">Nucleotide-binding</keyword>
<feature type="domain" description="Histidine kinase" evidence="17">
    <location>
        <begin position="407"/>
        <end position="628"/>
    </location>
</feature>
<feature type="domain" description="HPt" evidence="19">
    <location>
        <begin position="817"/>
        <end position="908"/>
    </location>
</feature>
<dbReference type="Pfam" id="PF02518">
    <property type="entry name" value="HATPase_c"/>
    <property type="match status" value="1"/>
</dbReference>
<sequence length="924" mass="100081">MNRDRLPTFLSDGASRGVLASGVAFGLIITLLVGFWGWISYRDSLARAASVTEGYTLTYKAFSEQVFGRIAGVVDEVDHRFESSADDQAKLGHYVREQAILFPVLSDVVILDARGRVRLAGKAPPRLTDRVFPMADRLLGGRDEPGMVVTPLFRSDTDGGPWVFAVGRTLVGADGTVAGAVAAVIDQKRFNDSFAVLLENDMATVVLALADGKILARAPEAGFHPGAALLSVAERQGVVVERRSGITRSSLDGVMRIFNERRLSGYPLLVIGTIAKSAALSDWSGWMVLGGLLVATVLIADGWVTIQLMRQLGRRRTAEARLSLQNAVLTSQRETSPDGILVADLSWRLISWNQRFLDIWRVSDDLMRQADGRTLLTQIEPLLEDAPVFRADVVDQMTQAASQFLAVMSHEIRTPMTGILGMGDLLLTSGLNEEQEKYGRTLMRSARTLLGLLDDVLDFSKIEAGQLELEVVDFSPVEVLQDVIGLFLPKASERGLVLSSRLPEGPPPILRGDPTRLRQVLFNLVGNAVKFTARGGVEVRMDVGEAVGDQIPLTLSIIDSGVGMDARQRARLFNPFTQADVSTTRRFGGTGLGLTICKRLVEMMGGTIEIDSTLGEGSTFRVRVTLTRGDASKVVSLEGHGLGHPLDLPGPRPAGRRILLVEDNDTNRLLIATVLERSGHNVDTAADGRQGVDAVSAATEPYDLILMDMQMPEMDGPDATRAIRALSGPAAHTPIVALTADVRAEDRDRYLASGLDDLLTKPVDWTRLREVIERLTGPGQTRPQVRPGGDEVLKRAAWEEEPAFDGSVLASLAEQLGTNRLRPLITSAMANLSRHFDLLEKTMANGSAQDVRRSAHALKGMAGQFGARRAQALSLAIEEEADRPQAARALLPFLRIAIEGARGGLEALVDPTTAPGEKRGREAR</sequence>
<evidence type="ECO:0000256" key="9">
    <source>
        <dbReference type="ARBA" id="ARBA00022777"/>
    </source>
</evidence>
<dbReference type="Pfam" id="PF00512">
    <property type="entry name" value="HisKA"/>
    <property type="match status" value="1"/>
</dbReference>
<dbReference type="InterPro" id="IPR011006">
    <property type="entry name" value="CheY-like_superfamily"/>
</dbReference>
<dbReference type="eggNOG" id="COG0642">
    <property type="taxonomic scope" value="Bacteria"/>
</dbReference>
<dbReference type="CDD" id="cd00082">
    <property type="entry name" value="HisKA"/>
    <property type="match status" value="1"/>
</dbReference>
<evidence type="ECO:0000256" key="16">
    <source>
        <dbReference type="SAM" id="Phobius"/>
    </source>
</evidence>
<keyword evidence="13 16" id="KW-0472">Membrane</keyword>
<dbReference type="STRING" id="269796.Rru_A2108"/>
<dbReference type="InterPro" id="IPR005467">
    <property type="entry name" value="His_kinase_dom"/>
</dbReference>
<dbReference type="CDD" id="cd18773">
    <property type="entry name" value="PDC1_HK_sensor"/>
    <property type="match status" value="1"/>
</dbReference>
<dbReference type="GO" id="GO:0005886">
    <property type="term" value="C:plasma membrane"/>
    <property type="evidence" value="ECO:0007669"/>
    <property type="project" value="UniProtKB-SubCell"/>
</dbReference>
<keyword evidence="4" id="KW-1003">Cell membrane</keyword>
<evidence type="ECO:0000256" key="1">
    <source>
        <dbReference type="ARBA" id="ARBA00000085"/>
    </source>
</evidence>
<dbReference type="InterPro" id="IPR036641">
    <property type="entry name" value="HPT_dom_sf"/>
</dbReference>
<dbReference type="InterPro" id="IPR004358">
    <property type="entry name" value="Sig_transdc_His_kin-like_C"/>
</dbReference>
<evidence type="ECO:0000256" key="12">
    <source>
        <dbReference type="ARBA" id="ARBA00023012"/>
    </source>
</evidence>
<name>Q2RSI7_RHORT</name>
<evidence type="ECO:0000256" key="13">
    <source>
        <dbReference type="ARBA" id="ARBA00023136"/>
    </source>
</evidence>
<dbReference type="SUPFAM" id="SSF55874">
    <property type="entry name" value="ATPase domain of HSP90 chaperone/DNA topoisomerase II/histidine kinase"/>
    <property type="match status" value="1"/>
</dbReference>
<evidence type="ECO:0000256" key="4">
    <source>
        <dbReference type="ARBA" id="ARBA00022475"/>
    </source>
</evidence>
<evidence type="ECO:0000256" key="14">
    <source>
        <dbReference type="PROSITE-ProRule" id="PRU00110"/>
    </source>
</evidence>
<evidence type="ECO:0000256" key="2">
    <source>
        <dbReference type="ARBA" id="ARBA00004429"/>
    </source>
</evidence>
<evidence type="ECO:0000256" key="6">
    <source>
        <dbReference type="ARBA" id="ARBA00022553"/>
    </source>
</evidence>
<dbReference type="PRINTS" id="PR00344">
    <property type="entry name" value="BCTRLSENSOR"/>
</dbReference>
<dbReference type="SUPFAM" id="SSF47226">
    <property type="entry name" value="Histidine-containing phosphotransfer domain, HPT domain"/>
    <property type="match status" value="1"/>
</dbReference>
<evidence type="ECO:0000256" key="11">
    <source>
        <dbReference type="ARBA" id="ARBA00022989"/>
    </source>
</evidence>
<evidence type="ECO:0000256" key="7">
    <source>
        <dbReference type="ARBA" id="ARBA00022679"/>
    </source>
</evidence>
<dbReference type="PROSITE" id="PS50110">
    <property type="entry name" value="RESPONSE_REGULATORY"/>
    <property type="match status" value="1"/>
</dbReference>
<dbReference type="InterPro" id="IPR003661">
    <property type="entry name" value="HisK_dim/P_dom"/>
</dbReference>
<evidence type="ECO:0000256" key="15">
    <source>
        <dbReference type="PROSITE-ProRule" id="PRU00169"/>
    </source>
</evidence>
<evidence type="ECO:0000256" key="3">
    <source>
        <dbReference type="ARBA" id="ARBA00012438"/>
    </source>
</evidence>
<dbReference type="InterPro" id="IPR008207">
    <property type="entry name" value="Sig_transdc_His_kin_Hpt_dom"/>
</dbReference>
<dbReference type="EC" id="2.7.13.3" evidence="3"/>
<dbReference type="SMART" id="SM00448">
    <property type="entry name" value="REC"/>
    <property type="match status" value="1"/>
</dbReference>
<feature type="domain" description="Response regulatory" evidence="18">
    <location>
        <begin position="657"/>
        <end position="776"/>
    </location>
</feature>
<dbReference type="InterPro" id="IPR003594">
    <property type="entry name" value="HATPase_dom"/>
</dbReference>
<dbReference type="Gene3D" id="3.30.450.20">
    <property type="entry name" value="PAS domain"/>
    <property type="match status" value="2"/>
</dbReference>
<dbReference type="EnsemblBacteria" id="ABC22908">
    <property type="protein sequence ID" value="ABC22908"/>
    <property type="gene ID" value="Rru_A2108"/>
</dbReference>
<dbReference type="InterPro" id="IPR035965">
    <property type="entry name" value="PAS-like_dom_sf"/>
</dbReference>
<keyword evidence="9 20" id="KW-0418">Kinase</keyword>
<dbReference type="Pfam" id="PF13188">
    <property type="entry name" value="PAS_8"/>
    <property type="match status" value="1"/>
</dbReference>
<dbReference type="CDD" id="cd16922">
    <property type="entry name" value="HATPase_EvgS-ArcB-TorS-like"/>
    <property type="match status" value="1"/>
</dbReference>
<feature type="modified residue" description="Phosphohistidine" evidence="14">
    <location>
        <position position="856"/>
    </location>
</feature>
<evidence type="ECO:0000256" key="5">
    <source>
        <dbReference type="ARBA" id="ARBA00022519"/>
    </source>
</evidence>
<dbReference type="SMART" id="SM00388">
    <property type="entry name" value="HisKA"/>
    <property type="match status" value="1"/>
</dbReference>
<gene>
    <name evidence="20" type="ordered locus">Rru_A2108</name>
</gene>
<dbReference type="CDD" id="cd17546">
    <property type="entry name" value="REC_hyHK_CKI1_RcsC-like"/>
    <property type="match status" value="1"/>
</dbReference>
<evidence type="ECO:0000259" key="18">
    <source>
        <dbReference type="PROSITE" id="PS50110"/>
    </source>
</evidence>
<dbReference type="EMBL" id="CP000230">
    <property type="protein sequence ID" value="ABC22908.1"/>
    <property type="molecule type" value="Genomic_DNA"/>
</dbReference>
<dbReference type="SUPFAM" id="SSF47384">
    <property type="entry name" value="Homodimeric domain of signal transducing histidine kinase"/>
    <property type="match status" value="1"/>
</dbReference>